<gene>
    <name evidence="1" type="ORF">CYR79_01755</name>
</gene>
<dbReference type="RefSeq" id="WP_101811313.1">
    <property type="nucleotide sequence ID" value="NZ_CALVBX010000088.1"/>
</dbReference>
<name>A0A2I2AD34_9LACO</name>
<dbReference type="EMBL" id="PKGI01000007">
    <property type="protein sequence ID" value="PLA77284.1"/>
    <property type="molecule type" value="Genomic_DNA"/>
</dbReference>
<sequence>MQERFLATGKPILALQRENYQNNQARFSAPRGFSKLWAEADKRNVGGQVADKYYEGGLTWSEYH</sequence>
<evidence type="ECO:0000313" key="1">
    <source>
        <dbReference type="EMBL" id="PLA77284.1"/>
    </source>
</evidence>
<dbReference type="Proteomes" id="UP000234579">
    <property type="component" value="Unassembled WGS sequence"/>
</dbReference>
<accession>A0A2I2AD34</accession>
<proteinExistence type="predicted"/>
<protein>
    <submittedName>
        <fullName evidence="1">Uncharacterized protein</fullName>
    </submittedName>
</protein>
<dbReference type="AlphaFoldDB" id="A0A2I2AD34"/>
<evidence type="ECO:0000313" key="2">
    <source>
        <dbReference type="Proteomes" id="UP000234579"/>
    </source>
</evidence>
<comment type="caution">
    <text evidence="1">The sequence shown here is derived from an EMBL/GenBank/DDBJ whole genome shotgun (WGS) entry which is preliminary data.</text>
</comment>
<reference evidence="2" key="1">
    <citation type="submission" date="2017-12" db="EMBL/GenBank/DDBJ databases">
        <authorList>
            <person name="Christensen H."/>
        </authorList>
    </citation>
    <scope>NUCLEOTIDE SEQUENCE [LARGE SCALE GENOMIC DNA]</scope>
    <source>
        <strain evidence="2">268A</strain>
    </source>
</reference>
<organism evidence="1 2">
    <name type="scientific">Ligilactobacillus agilis</name>
    <dbReference type="NCBI Taxonomy" id="1601"/>
    <lineage>
        <taxon>Bacteria</taxon>
        <taxon>Bacillati</taxon>
        <taxon>Bacillota</taxon>
        <taxon>Bacilli</taxon>
        <taxon>Lactobacillales</taxon>
        <taxon>Lactobacillaceae</taxon>
        <taxon>Ligilactobacillus</taxon>
    </lineage>
</organism>